<keyword evidence="10" id="KW-1185">Reference proteome</keyword>
<name>A0A9Q8TY65_9GAMM</name>
<dbReference type="Pfam" id="PF05690">
    <property type="entry name" value="ThiG"/>
    <property type="match status" value="1"/>
</dbReference>
<evidence type="ECO:0000256" key="5">
    <source>
        <dbReference type="ARBA" id="ARBA00022977"/>
    </source>
</evidence>
<evidence type="ECO:0000256" key="1">
    <source>
        <dbReference type="ARBA" id="ARBA00002834"/>
    </source>
</evidence>
<accession>A0A9Q8TY65</accession>
<feature type="domain" description="Thiazole synthase ThiG" evidence="8">
    <location>
        <begin position="17"/>
        <end position="258"/>
    </location>
</feature>
<evidence type="ECO:0000256" key="7">
    <source>
        <dbReference type="ARBA" id="ARBA00049897"/>
    </source>
</evidence>
<comment type="pathway">
    <text evidence="2">Cofactor biosynthesis; thiamine diphosphate biosynthesis.</text>
</comment>
<evidence type="ECO:0000313" key="9">
    <source>
        <dbReference type="EMBL" id="URQ63128.1"/>
    </source>
</evidence>
<keyword evidence="5" id="KW-0784">Thiamine biosynthesis</keyword>
<dbReference type="PANTHER" id="PTHR34266:SF2">
    <property type="entry name" value="THIAZOLE SYNTHASE"/>
    <property type="match status" value="1"/>
</dbReference>
<dbReference type="PANTHER" id="PTHR34266">
    <property type="entry name" value="THIAZOLE SYNTHASE"/>
    <property type="match status" value="1"/>
</dbReference>
<proteinExistence type="predicted"/>
<comment type="function">
    <text evidence="1">Catalyzes the rearrangement of 1-deoxy-D-xylulose 5-phosphate (DXP) to produce the thiazole phosphate moiety of thiamine. Sulfur is provided by the thiocarboxylate moiety of the carrier protein ThiS. In vitro, sulfur can be provided by H(2)S.</text>
</comment>
<dbReference type="InterPro" id="IPR033983">
    <property type="entry name" value="Thiazole_synthase_ThiG"/>
</dbReference>
<evidence type="ECO:0000259" key="8">
    <source>
        <dbReference type="Pfam" id="PF05690"/>
    </source>
</evidence>
<dbReference type="InterPro" id="IPR013785">
    <property type="entry name" value="Aldolase_TIM"/>
</dbReference>
<dbReference type="EMBL" id="CP097966">
    <property type="protein sequence ID" value="URQ63128.1"/>
    <property type="molecule type" value="Genomic_DNA"/>
</dbReference>
<keyword evidence="6" id="KW-0704">Schiff base</keyword>
<protein>
    <recommendedName>
        <fullName evidence="3">thiazole synthase</fullName>
        <ecNumber evidence="3">2.8.1.10</ecNumber>
    </recommendedName>
</protein>
<evidence type="ECO:0000256" key="2">
    <source>
        <dbReference type="ARBA" id="ARBA00004948"/>
    </source>
</evidence>
<gene>
    <name evidence="9" type="ORF">M9B40_05235</name>
</gene>
<dbReference type="EC" id="2.8.1.10" evidence="3"/>
<dbReference type="GO" id="GO:1990107">
    <property type="term" value="F:thiazole synthase activity"/>
    <property type="evidence" value="ECO:0007669"/>
    <property type="project" value="UniProtKB-EC"/>
</dbReference>
<reference evidence="9" key="1">
    <citation type="submission" date="2022-05" db="EMBL/GenBank/DDBJ databases">
        <title>Single-amplified genomics reveal most streamlined microbe among free-living bacteria.</title>
        <authorList>
            <person name="Roda-Garcia J."/>
            <person name="Haro-Moreno J.M."/>
            <person name="Rodriguez-Valera F."/>
            <person name="Almagro-Moreno S."/>
            <person name="Lopez-Perez M."/>
        </authorList>
    </citation>
    <scope>NUCLEOTIDE SEQUENCE</scope>
    <source>
        <strain evidence="9">TMED112-D2-2</strain>
    </source>
</reference>
<evidence type="ECO:0000256" key="3">
    <source>
        <dbReference type="ARBA" id="ARBA00011960"/>
    </source>
</evidence>
<keyword evidence="4" id="KW-0808">Transferase</keyword>
<dbReference type="SUPFAM" id="SSF110399">
    <property type="entry name" value="ThiG-like"/>
    <property type="match status" value="1"/>
</dbReference>
<evidence type="ECO:0000256" key="4">
    <source>
        <dbReference type="ARBA" id="ARBA00022679"/>
    </source>
</evidence>
<organism evidence="9 10">
    <name type="scientific">SAR86 cluster bacterium</name>
    <dbReference type="NCBI Taxonomy" id="2030880"/>
    <lineage>
        <taxon>Bacteria</taxon>
        <taxon>Pseudomonadati</taxon>
        <taxon>Pseudomonadota</taxon>
        <taxon>Gammaproteobacteria</taxon>
        <taxon>SAR86 cluster</taxon>
    </lineage>
</organism>
<sequence>MTKSKLSQQLAVDNLKIGSHVYSSRLIVGTGKYPSEDIASKAINSSGAELVTLAIKRFSQQEAISNILEVIGDKKLLPNTAGTLNAKEALRSAQLSRELFKTNLIKLEIITSSENLDPNMLETIKAAEMMVKDNFEVYVYCDRDLNNCLKLEDLGCVAIMPLGSSIGSGRGFDDLDDLILLRNKIEQILIVDAGIGVPSEAARVMELGYDAVLVNSAIAYAKEPILMASAFKNGVKSGRKTFLAGRMSRSKSFIASSPTKFLK</sequence>
<comment type="catalytic activity">
    <reaction evidence="7">
        <text>[ThiS sulfur-carrier protein]-C-terminal-Gly-aminoethanethioate + 2-iminoacetate + 1-deoxy-D-xylulose 5-phosphate = [ThiS sulfur-carrier protein]-C-terminal Gly-Gly + 2-[(2R,5Z)-2-carboxy-4-methylthiazol-5(2H)-ylidene]ethyl phosphate + 2 H2O + H(+)</text>
        <dbReference type="Rhea" id="RHEA:26297"/>
        <dbReference type="Rhea" id="RHEA-COMP:12909"/>
        <dbReference type="Rhea" id="RHEA-COMP:19908"/>
        <dbReference type="ChEBI" id="CHEBI:15377"/>
        <dbReference type="ChEBI" id="CHEBI:15378"/>
        <dbReference type="ChEBI" id="CHEBI:57792"/>
        <dbReference type="ChEBI" id="CHEBI:62899"/>
        <dbReference type="ChEBI" id="CHEBI:77846"/>
        <dbReference type="ChEBI" id="CHEBI:90778"/>
        <dbReference type="ChEBI" id="CHEBI:232372"/>
        <dbReference type="EC" id="2.8.1.10"/>
    </reaction>
</comment>
<dbReference type="AlphaFoldDB" id="A0A9Q8TY65"/>
<dbReference type="Proteomes" id="UP001056381">
    <property type="component" value="Chromosome"/>
</dbReference>
<evidence type="ECO:0000256" key="6">
    <source>
        <dbReference type="ARBA" id="ARBA00023270"/>
    </source>
</evidence>
<dbReference type="Gene3D" id="3.20.20.70">
    <property type="entry name" value="Aldolase class I"/>
    <property type="match status" value="1"/>
</dbReference>
<evidence type="ECO:0000313" key="10">
    <source>
        <dbReference type="Proteomes" id="UP001056381"/>
    </source>
</evidence>
<dbReference type="InterPro" id="IPR008867">
    <property type="entry name" value="ThiG"/>
</dbReference>